<keyword evidence="4 5" id="KW-0472">Membrane</keyword>
<name>A0A2T5FVF8_9SPHN</name>
<dbReference type="EMBL" id="NWBU01000011">
    <property type="protein sequence ID" value="PTQ09428.1"/>
    <property type="molecule type" value="Genomic_DNA"/>
</dbReference>
<evidence type="ECO:0000256" key="5">
    <source>
        <dbReference type="SAM" id="Phobius"/>
    </source>
</evidence>
<feature type="domain" description="RDD" evidence="6">
    <location>
        <begin position="25"/>
        <end position="176"/>
    </location>
</feature>
<evidence type="ECO:0000256" key="1">
    <source>
        <dbReference type="ARBA" id="ARBA00004141"/>
    </source>
</evidence>
<evidence type="ECO:0000259" key="6">
    <source>
        <dbReference type="Pfam" id="PF06271"/>
    </source>
</evidence>
<keyword evidence="3 5" id="KW-1133">Transmembrane helix</keyword>
<dbReference type="PANTHER" id="PTHR38480:SF1">
    <property type="entry name" value="SLR0254 PROTEIN"/>
    <property type="match status" value="1"/>
</dbReference>
<comment type="subcellular location">
    <subcellularLocation>
        <location evidence="1">Membrane</location>
        <topology evidence="1">Multi-pass membrane protein</topology>
    </subcellularLocation>
</comment>
<evidence type="ECO:0000256" key="4">
    <source>
        <dbReference type="ARBA" id="ARBA00023136"/>
    </source>
</evidence>
<evidence type="ECO:0000313" key="8">
    <source>
        <dbReference type="Proteomes" id="UP000244162"/>
    </source>
</evidence>
<accession>A0A2T5FVF8</accession>
<proteinExistence type="predicted"/>
<feature type="transmembrane region" description="Helical" evidence="5">
    <location>
        <begin position="142"/>
        <end position="163"/>
    </location>
</feature>
<dbReference type="OrthoDB" id="9787732at2"/>
<dbReference type="RefSeq" id="WP_107968925.1">
    <property type="nucleotide sequence ID" value="NZ_NWBU01000011.1"/>
</dbReference>
<organism evidence="7 8">
    <name type="scientific">Sphingomonas oleivorans</name>
    <dbReference type="NCBI Taxonomy" id="1735121"/>
    <lineage>
        <taxon>Bacteria</taxon>
        <taxon>Pseudomonadati</taxon>
        <taxon>Pseudomonadota</taxon>
        <taxon>Alphaproteobacteria</taxon>
        <taxon>Sphingomonadales</taxon>
        <taxon>Sphingomonadaceae</taxon>
        <taxon>Sphingomonas</taxon>
    </lineage>
</organism>
<dbReference type="Proteomes" id="UP000244162">
    <property type="component" value="Unassembled WGS sequence"/>
</dbReference>
<feature type="transmembrane region" description="Helical" evidence="5">
    <location>
        <begin position="36"/>
        <end position="55"/>
    </location>
</feature>
<evidence type="ECO:0000256" key="2">
    <source>
        <dbReference type="ARBA" id="ARBA00022692"/>
    </source>
</evidence>
<evidence type="ECO:0000313" key="7">
    <source>
        <dbReference type="EMBL" id="PTQ09428.1"/>
    </source>
</evidence>
<evidence type="ECO:0000256" key="3">
    <source>
        <dbReference type="ARBA" id="ARBA00022989"/>
    </source>
</evidence>
<feature type="transmembrane region" description="Helical" evidence="5">
    <location>
        <begin position="62"/>
        <end position="83"/>
    </location>
</feature>
<dbReference type="PANTHER" id="PTHR38480">
    <property type="entry name" value="SLR0254 PROTEIN"/>
    <property type="match status" value="1"/>
</dbReference>
<keyword evidence="2 5" id="KW-0812">Transmembrane</keyword>
<protein>
    <recommendedName>
        <fullName evidence="6">RDD domain-containing protein</fullName>
    </recommendedName>
</protein>
<gene>
    <name evidence="7" type="ORF">CLG96_14640</name>
</gene>
<keyword evidence="8" id="KW-1185">Reference proteome</keyword>
<dbReference type="Pfam" id="PF06271">
    <property type="entry name" value="RDD"/>
    <property type="match status" value="1"/>
</dbReference>
<reference evidence="7 8" key="1">
    <citation type="submission" date="2017-09" db="EMBL/GenBank/DDBJ databases">
        <title>Sphingomonas panjinensis sp.nov., isolated from oil-contaminated soil.</title>
        <authorList>
            <person name="Wang L."/>
            <person name="Chen L."/>
        </authorList>
    </citation>
    <scope>NUCLEOTIDE SEQUENCE [LARGE SCALE GENOMIC DNA]</scope>
    <source>
        <strain evidence="7 8">FW-11</strain>
    </source>
</reference>
<dbReference type="InterPro" id="IPR010432">
    <property type="entry name" value="RDD"/>
</dbReference>
<dbReference type="AlphaFoldDB" id="A0A2T5FVF8"/>
<comment type="caution">
    <text evidence="7">The sequence shown here is derived from an EMBL/GenBank/DDBJ whole genome shotgun (WGS) entry which is preliminary data.</text>
</comment>
<sequence>MTETSLQRRFVTPEGVDLRLQLGAASQRVTAFMLDLAFMLGTLILFTIAVALIAWGTGWNGIGLIVALWLLGFFLLRNAWFILFEMGGRAATPGKRILGLRVVARNGGRLTGDAVIARNAMREIEFFLPLSFLGIRAAEGMAGAWTAIFGLAWSGIFLFFPLLNRDRLRVGDLLAGTWVISTPKRRLGLDLGQAPQRTAYDFSKAQLDAYGIYELQKLEEVLRRRDWQQMYAVATSIRNRIGWRHGPDDAEFLAAYYAALRDHLERGLLFGVRRADKHDEGRGRQG</sequence>
<dbReference type="GO" id="GO:0016020">
    <property type="term" value="C:membrane"/>
    <property type="evidence" value="ECO:0007669"/>
    <property type="project" value="UniProtKB-SubCell"/>
</dbReference>